<dbReference type="SUPFAM" id="SSF53756">
    <property type="entry name" value="UDP-Glycosyltransferase/glycogen phosphorylase"/>
    <property type="match status" value="1"/>
</dbReference>
<reference evidence="3" key="1">
    <citation type="submission" date="2007-06" db="EMBL/GenBank/DDBJ databases">
        <title>Complete sequence of Methanococcus maripaludis C7.</title>
        <authorList>
            <consortium name="US DOE Joint Genome Institute"/>
            <person name="Copeland A."/>
            <person name="Lucas S."/>
            <person name="Lapidus A."/>
            <person name="Barry K."/>
            <person name="Glavina del Rio T."/>
            <person name="Dalin E."/>
            <person name="Tice H."/>
            <person name="Pitluck S."/>
            <person name="Clum A."/>
            <person name="Schmutz J."/>
            <person name="Larimer F."/>
            <person name="Land M."/>
            <person name="Hauser L."/>
            <person name="Kyrpides N."/>
            <person name="Anderson I."/>
            <person name="Sieprawska-Lupa M."/>
            <person name="Whitman W.B."/>
            <person name="Richardson P."/>
        </authorList>
    </citation>
    <scope>NUCLEOTIDE SEQUENCE [LARGE SCALE GENOMIC DNA]</scope>
    <source>
        <strain evidence="3">C7</strain>
    </source>
</reference>
<sequence length="414" mass="46899">MDKGRLKVKNNVLVLASTFPRWKNDDATPPFVYEISKRLTDSVNVHVLAPHSKNSKIEETLDGMNIHRFKYWFENEKNLADGAILSNLKSSKFFWVQVPFFLIFEFFSMAEVIKKYKIDIIHAHWIIPSGFLAVLYKKLLNKNIVVISTSHGSDVNGLKKFNFLKKWIIKNCKIITAVSNDLKYKIKNIANETCPPIHVIPMGVDTDLFNLDTCDKVITQKYGITGKFLLFVGRLSEEKGITYLIDAMPQILKEFSDTKLVIVGQGIEEKNLKKQASDLGLLDKNIIFVGSIPHCDLPKYYGTADVFIGPSIIDSDGKVEGFGLVFAEAISSGIITIATDVGGIGDIVLENKTGFIIKQKKSEEISRKVLDIFKNSEKIQKNQKNARNYIVENFDWKIVSKKYKKILHDSILSK</sequence>
<dbReference type="PANTHER" id="PTHR45947">
    <property type="entry name" value="SULFOQUINOVOSYL TRANSFERASE SQD2"/>
    <property type="match status" value="1"/>
</dbReference>
<dbReference type="KEGG" id="mmz:MmarC7_1365"/>
<organism evidence="3">
    <name type="scientific">Methanococcus maripaludis (strain C7 / ATCC BAA-1331)</name>
    <dbReference type="NCBI Taxonomy" id="426368"/>
    <lineage>
        <taxon>Archaea</taxon>
        <taxon>Methanobacteriati</taxon>
        <taxon>Methanobacteriota</taxon>
        <taxon>Methanomada group</taxon>
        <taxon>Methanococci</taxon>
        <taxon>Methanococcales</taxon>
        <taxon>Methanococcaceae</taxon>
        <taxon>Methanococcus</taxon>
    </lineage>
</organism>
<dbReference type="AlphaFoldDB" id="A6VJ02"/>
<feature type="domain" description="Glycosyl transferase family 1" evidence="1">
    <location>
        <begin position="225"/>
        <end position="388"/>
    </location>
</feature>
<accession>A6VJ02</accession>
<keyword evidence="3" id="KW-0808">Transferase</keyword>
<evidence type="ECO:0000259" key="2">
    <source>
        <dbReference type="Pfam" id="PF13439"/>
    </source>
</evidence>
<protein>
    <submittedName>
        <fullName evidence="3">Glycosyl transferase group 1</fullName>
    </submittedName>
</protein>
<proteinExistence type="predicted"/>
<dbReference type="PANTHER" id="PTHR45947:SF3">
    <property type="entry name" value="SULFOQUINOVOSYL TRANSFERASE SQD2"/>
    <property type="match status" value="1"/>
</dbReference>
<dbReference type="GO" id="GO:0016757">
    <property type="term" value="F:glycosyltransferase activity"/>
    <property type="evidence" value="ECO:0007669"/>
    <property type="project" value="InterPro"/>
</dbReference>
<evidence type="ECO:0000313" key="3">
    <source>
        <dbReference type="EMBL" id="ABR66428.1"/>
    </source>
</evidence>
<dbReference type="InterPro" id="IPR050194">
    <property type="entry name" value="Glycosyltransferase_grp1"/>
</dbReference>
<feature type="domain" description="Glycosyltransferase subfamily 4-like N-terminal" evidence="2">
    <location>
        <begin position="31"/>
        <end position="207"/>
    </location>
</feature>
<evidence type="ECO:0000259" key="1">
    <source>
        <dbReference type="Pfam" id="PF00534"/>
    </source>
</evidence>
<dbReference type="Pfam" id="PF00534">
    <property type="entry name" value="Glycos_transf_1"/>
    <property type="match status" value="1"/>
</dbReference>
<dbReference type="InterPro" id="IPR028098">
    <property type="entry name" value="Glyco_trans_4-like_N"/>
</dbReference>
<dbReference type="Gene3D" id="3.40.50.2000">
    <property type="entry name" value="Glycogen Phosphorylase B"/>
    <property type="match status" value="2"/>
</dbReference>
<dbReference type="Pfam" id="PF13439">
    <property type="entry name" value="Glyco_transf_4"/>
    <property type="match status" value="1"/>
</dbReference>
<dbReference type="HOGENOM" id="CLU_009583_2_4_2"/>
<gene>
    <name evidence="3" type="ordered locus">MmarC7_1365</name>
</gene>
<name>A6VJ02_METM7</name>
<dbReference type="STRING" id="426368.MmarC7_1365"/>
<dbReference type="eggNOG" id="arCOG01403">
    <property type="taxonomic scope" value="Archaea"/>
</dbReference>
<dbReference type="CAZy" id="GT4">
    <property type="family name" value="Glycosyltransferase Family 4"/>
</dbReference>
<dbReference type="InterPro" id="IPR001296">
    <property type="entry name" value="Glyco_trans_1"/>
</dbReference>
<dbReference type="EMBL" id="CP000745">
    <property type="protein sequence ID" value="ABR66428.1"/>
    <property type="molecule type" value="Genomic_DNA"/>
</dbReference>